<dbReference type="OrthoDB" id="3223806at2759"/>
<feature type="domain" description="Peptidase C14 caspase" evidence="4">
    <location>
        <begin position="19"/>
        <end position="159"/>
    </location>
</feature>
<keyword evidence="3" id="KW-0378">Hydrolase</keyword>
<comment type="similarity">
    <text evidence="1">Belongs to the peptidase C14B family.</text>
</comment>
<name>S8DX87_FOMSC</name>
<dbReference type="Pfam" id="PF00656">
    <property type="entry name" value="Peptidase_C14"/>
    <property type="match status" value="1"/>
</dbReference>
<sequence>MAPSDATLSNCRGAAPRIYAMIVAINNYPTAPLRGCVADGNAMVDFVRTKLHVPESQIATLFDEAASREAILSTFRKHFTENDAVAKGDGIVFYYAGHGTQEYVTGWDGKMVDCICPQDMNWNTVRGIPSTTLNLLFRELASVKGNNITVIFDCSHSGQQKRRG</sequence>
<dbReference type="SUPFAM" id="SSF52129">
    <property type="entry name" value="Caspase-like"/>
    <property type="match status" value="1"/>
</dbReference>
<dbReference type="InterPro" id="IPR029030">
    <property type="entry name" value="Caspase-like_dom_sf"/>
</dbReference>
<dbReference type="GO" id="GO:0005737">
    <property type="term" value="C:cytoplasm"/>
    <property type="evidence" value="ECO:0007669"/>
    <property type="project" value="TreeGrafter"/>
</dbReference>
<dbReference type="InterPro" id="IPR050452">
    <property type="entry name" value="Metacaspase"/>
</dbReference>
<dbReference type="HOGENOM" id="CLU_094659_1_0_1"/>
<dbReference type="Proteomes" id="UP000015241">
    <property type="component" value="Unassembled WGS sequence"/>
</dbReference>
<dbReference type="InterPro" id="IPR011600">
    <property type="entry name" value="Pept_C14_caspase"/>
</dbReference>
<keyword evidence="3" id="KW-0788">Thiol protease</keyword>
<organism evidence="5 6">
    <name type="scientific">Fomitopsis schrenkii</name>
    <name type="common">Brown rot fungus</name>
    <dbReference type="NCBI Taxonomy" id="2126942"/>
    <lineage>
        <taxon>Eukaryota</taxon>
        <taxon>Fungi</taxon>
        <taxon>Dikarya</taxon>
        <taxon>Basidiomycota</taxon>
        <taxon>Agaricomycotina</taxon>
        <taxon>Agaricomycetes</taxon>
        <taxon>Polyporales</taxon>
        <taxon>Fomitopsis</taxon>
    </lineage>
</organism>
<protein>
    <recommendedName>
        <fullName evidence="4">Peptidase C14 caspase domain-containing protein</fullName>
    </recommendedName>
</protein>
<dbReference type="GO" id="GO:0006915">
    <property type="term" value="P:apoptotic process"/>
    <property type="evidence" value="ECO:0007669"/>
    <property type="project" value="UniProtKB-KW"/>
</dbReference>
<dbReference type="eggNOG" id="ENOG502RCVX">
    <property type="taxonomic scope" value="Eukaryota"/>
</dbReference>
<dbReference type="GO" id="GO:0004197">
    <property type="term" value="F:cysteine-type endopeptidase activity"/>
    <property type="evidence" value="ECO:0007669"/>
    <property type="project" value="InterPro"/>
</dbReference>
<evidence type="ECO:0000256" key="2">
    <source>
        <dbReference type="ARBA" id="ARBA00022703"/>
    </source>
</evidence>
<evidence type="ECO:0000259" key="4">
    <source>
        <dbReference type="Pfam" id="PF00656"/>
    </source>
</evidence>
<dbReference type="EMBL" id="KE504178">
    <property type="protein sequence ID" value="EPS97227.1"/>
    <property type="molecule type" value="Genomic_DNA"/>
</dbReference>
<gene>
    <name evidence="5" type="ORF">FOMPIDRAFT_39274</name>
</gene>
<evidence type="ECO:0000313" key="6">
    <source>
        <dbReference type="Proteomes" id="UP000015241"/>
    </source>
</evidence>
<proteinExistence type="inferred from homology"/>
<dbReference type="InParanoid" id="S8DX87"/>
<keyword evidence="2" id="KW-0053">Apoptosis</keyword>
<reference evidence="5 6" key="1">
    <citation type="journal article" date="2012" name="Science">
        <title>The Paleozoic origin of enzymatic lignin decomposition reconstructed from 31 fungal genomes.</title>
        <authorList>
            <person name="Floudas D."/>
            <person name="Binder M."/>
            <person name="Riley R."/>
            <person name="Barry K."/>
            <person name="Blanchette R.A."/>
            <person name="Henrissat B."/>
            <person name="Martinez A.T."/>
            <person name="Otillar R."/>
            <person name="Spatafora J.W."/>
            <person name="Yadav J.S."/>
            <person name="Aerts A."/>
            <person name="Benoit I."/>
            <person name="Boyd A."/>
            <person name="Carlson A."/>
            <person name="Copeland A."/>
            <person name="Coutinho P.M."/>
            <person name="de Vries R.P."/>
            <person name="Ferreira P."/>
            <person name="Findley K."/>
            <person name="Foster B."/>
            <person name="Gaskell J."/>
            <person name="Glotzer D."/>
            <person name="Gorecki P."/>
            <person name="Heitman J."/>
            <person name="Hesse C."/>
            <person name="Hori C."/>
            <person name="Igarashi K."/>
            <person name="Jurgens J.A."/>
            <person name="Kallen N."/>
            <person name="Kersten P."/>
            <person name="Kohler A."/>
            <person name="Kuees U."/>
            <person name="Kumar T.K.A."/>
            <person name="Kuo A."/>
            <person name="LaButti K."/>
            <person name="Larrondo L.F."/>
            <person name="Lindquist E."/>
            <person name="Ling A."/>
            <person name="Lombard V."/>
            <person name="Lucas S."/>
            <person name="Lundell T."/>
            <person name="Martin R."/>
            <person name="McLaughlin D.J."/>
            <person name="Morgenstern I."/>
            <person name="Morin E."/>
            <person name="Murat C."/>
            <person name="Nagy L.G."/>
            <person name="Nolan M."/>
            <person name="Ohm R.A."/>
            <person name="Patyshakuliyeva A."/>
            <person name="Rokas A."/>
            <person name="Ruiz-Duenas F.J."/>
            <person name="Sabat G."/>
            <person name="Salamov A."/>
            <person name="Samejima M."/>
            <person name="Schmutz J."/>
            <person name="Slot J.C."/>
            <person name="St John F."/>
            <person name="Stenlid J."/>
            <person name="Sun H."/>
            <person name="Sun S."/>
            <person name="Syed K."/>
            <person name="Tsang A."/>
            <person name="Wiebenga A."/>
            <person name="Young D."/>
            <person name="Pisabarro A."/>
            <person name="Eastwood D.C."/>
            <person name="Martin F."/>
            <person name="Cullen D."/>
            <person name="Grigoriev I.V."/>
            <person name="Hibbett D.S."/>
        </authorList>
    </citation>
    <scope>NUCLEOTIDE SEQUENCE</scope>
    <source>
        <strain evidence="6">FP-58527</strain>
    </source>
</reference>
<evidence type="ECO:0000313" key="5">
    <source>
        <dbReference type="EMBL" id="EPS97227.1"/>
    </source>
</evidence>
<keyword evidence="3" id="KW-0645">Protease</keyword>
<accession>S8DX87</accession>
<dbReference type="Gene3D" id="3.40.50.1460">
    <property type="match status" value="1"/>
</dbReference>
<feature type="non-terminal residue" evidence="5">
    <location>
        <position position="164"/>
    </location>
</feature>
<dbReference type="GO" id="GO:0006508">
    <property type="term" value="P:proteolysis"/>
    <property type="evidence" value="ECO:0007669"/>
    <property type="project" value="InterPro"/>
</dbReference>
<keyword evidence="6" id="KW-1185">Reference proteome</keyword>
<dbReference type="PANTHER" id="PTHR48104:SF30">
    <property type="entry name" value="METACASPASE-1"/>
    <property type="match status" value="1"/>
</dbReference>
<dbReference type="PANTHER" id="PTHR48104">
    <property type="entry name" value="METACASPASE-4"/>
    <property type="match status" value="1"/>
</dbReference>
<dbReference type="AlphaFoldDB" id="S8DX87"/>
<evidence type="ECO:0000256" key="3">
    <source>
        <dbReference type="ARBA" id="ARBA00022807"/>
    </source>
</evidence>
<evidence type="ECO:0000256" key="1">
    <source>
        <dbReference type="ARBA" id="ARBA00009005"/>
    </source>
</evidence>